<feature type="domain" description="Mur ligase central" evidence="14">
    <location>
        <begin position="103"/>
        <end position="295"/>
    </location>
</feature>
<dbReference type="Proteomes" id="UP001176471">
    <property type="component" value="Unassembled WGS sequence"/>
</dbReference>
<dbReference type="InterPro" id="IPR036615">
    <property type="entry name" value="Mur_ligase_C_dom_sf"/>
</dbReference>
<keyword evidence="3 10" id="KW-0132">Cell division</keyword>
<evidence type="ECO:0000256" key="3">
    <source>
        <dbReference type="ARBA" id="ARBA00022618"/>
    </source>
</evidence>
<dbReference type="Gene3D" id="3.40.1390.10">
    <property type="entry name" value="MurE/MurF, N-terminal domain"/>
    <property type="match status" value="1"/>
</dbReference>
<proteinExistence type="inferred from homology"/>
<reference evidence="15" key="1">
    <citation type="submission" date="2023-07" db="EMBL/GenBank/DDBJ databases">
        <title>Bacterial whole genome sequence for Sphingobium sp. HBC34.</title>
        <authorList>
            <person name="Le V."/>
            <person name="Ko S.-R."/>
            <person name="Ahn C.-Y."/>
            <person name="Oh H.-M."/>
        </authorList>
    </citation>
    <scope>NUCLEOTIDE SEQUENCE</scope>
    <source>
        <strain evidence="15">HBC34</strain>
    </source>
</reference>
<dbReference type="EC" id="6.3.2.10" evidence="10 11"/>
<evidence type="ECO:0000256" key="4">
    <source>
        <dbReference type="ARBA" id="ARBA00022741"/>
    </source>
</evidence>
<keyword evidence="5 10" id="KW-0067">ATP-binding</keyword>
<sequence>MPPLWTSAQIAEATGGAASAPFAVSGVAFDSREVGPGDLFVAMKGETTDGHKFVDKAFGQGAAGAIVSEPVAHPHVLVRDSALALEALGVASRKRMGGKLIGVTGSVGKTGTKEALFQALDRAAPGQVHRSVNSYNNHVGVPLSLTRMPRDSAYGVFEMGMNHAGELAALTRQVRPHVAIVTAIAPAHIEFFGTEAKIAEAKAEIFEGLEPGGTAIIPYDSPHVATLYNKAERHAARILTFGMSREADIHALEIVAAPGGGSLVTAKLPDAELCFTVAAPGDHWVSNALAVLAAVDALGGDLAAAGLALAEMPGLPGRGERHILPVAGGQALLIDESYNANPLSMTATLTQLGRETAERRIAILGGMRELGDRSAELHAGLAEPLRAGQVDFAILVGAEMAPLAAMLDGFIPYVHVPDTAAAIPLIQTEMRAGDAILVKGSNGVGLSRLVATLGQAARDGDSE</sequence>
<keyword evidence="1 10" id="KW-0963">Cytoplasm</keyword>
<comment type="caution">
    <text evidence="15">The sequence shown here is derived from an EMBL/GenBank/DDBJ whole genome shotgun (WGS) entry which is preliminary data.</text>
</comment>
<evidence type="ECO:0000259" key="12">
    <source>
        <dbReference type="Pfam" id="PF01225"/>
    </source>
</evidence>
<feature type="domain" description="Mur ligase N-terminal catalytic" evidence="12">
    <location>
        <begin position="24"/>
        <end position="71"/>
    </location>
</feature>
<keyword evidence="16" id="KW-1185">Reference proteome</keyword>
<comment type="function">
    <text evidence="10 11">Involved in cell wall formation. Catalyzes the final step in the synthesis of UDP-N-acetylmuramoyl-pentapeptide, the precursor of murein.</text>
</comment>
<dbReference type="Pfam" id="PF01225">
    <property type="entry name" value="Mur_ligase"/>
    <property type="match status" value="1"/>
</dbReference>
<evidence type="ECO:0000256" key="5">
    <source>
        <dbReference type="ARBA" id="ARBA00022840"/>
    </source>
</evidence>
<keyword evidence="2 10" id="KW-0436">Ligase</keyword>
<dbReference type="InterPro" id="IPR051046">
    <property type="entry name" value="MurCDEF_CellWall_CoF430Synth"/>
</dbReference>
<organism evidence="15 16">
    <name type="scientific">Sphingobium cyanobacteriorum</name>
    <dbReference type="NCBI Taxonomy" id="3063954"/>
    <lineage>
        <taxon>Bacteria</taxon>
        <taxon>Pseudomonadati</taxon>
        <taxon>Pseudomonadota</taxon>
        <taxon>Alphaproteobacteria</taxon>
        <taxon>Sphingomonadales</taxon>
        <taxon>Sphingomonadaceae</taxon>
        <taxon>Sphingobium</taxon>
    </lineage>
</organism>
<dbReference type="RefSeq" id="WP_304535162.1">
    <property type="nucleotide sequence ID" value="NZ_JAUQOM010000002.1"/>
</dbReference>
<evidence type="ECO:0000256" key="9">
    <source>
        <dbReference type="ARBA" id="ARBA00023316"/>
    </source>
</evidence>
<evidence type="ECO:0000256" key="11">
    <source>
        <dbReference type="RuleBase" id="RU004136"/>
    </source>
</evidence>
<keyword evidence="7 10" id="KW-0573">Peptidoglycan synthesis</keyword>
<dbReference type="InterPro" id="IPR005863">
    <property type="entry name" value="UDP-N-AcMur_synth"/>
</dbReference>
<accession>A0ABT8ZJG8</accession>
<dbReference type="InterPro" id="IPR000713">
    <property type="entry name" value="Mur_ligase_N"/>
</dbReference>
<dbReference type="InterPro" id="IPR004101">
    <property type="entry name" value="Mur_ligase_C"/>
</dbReference>
<dbReference type="InterPro" id="IPR035911">
    <property type="entry name" value="MurE/MurF_N"/>
</dbReference>
<evidence type="ECO:0000259" key="14">
    <source>
        <dbReference type="Pfam" id="PF08245"/>
    </source>
</evidence>
<dbReference type="PANTHER" id="PTHR43024">
    <property type="entry name" value="UDP-N-ACETYLMURAMOYL-TRIPEPTIDE--D-ALANYL-D-ALANINE LIGASE"/>
    <property type="match status" value="1"/>
</dbReference>
<dbReference type="GO" id="GO:0047480">
    <property type="term" value="F:UDP-N-acetylmuramoyl-tripeptide-D-alanyl-D-alanine ligase activity"/>
    <property type="evidence" value="ECO:0007669"/>
    <property type="project" value="UniProtKB-EC"/>
</dbReference>
<keyword evidence="6 10" id="KW-0133">Cell shape</keyword>
<evidence type="ECO:0000313" key="16">
    <source>
        <dbReference type="Proteomes" id="UP001176471"/>
    </source>
</evidence>
<dbReference type="SUPFAM" id="SSF53623">
    <property type="entry name" value="MurD-like peptide ligases, catalytic domain"/>
    <property type="match status" value="1"/>
</dbReference>
<feature type="domain" description="Mur ligase C-terminal" evidence="13">
    <location>
        <begin position="332"/>
        <end position="441"/>
    </location>
</feature>
<dbReference type="EMBL" id="JAUQOM010000002">
    <property type="protein sequence ID" value="MDO7834675.1"/>
    <property type="molecule type" value="Genomic_DNA"/>
</dbReference>
<evidence type="ECO:0000256" key="8">
    <source>
        <dbReference type="ARBA" id="ARBA00023306"/>
    </source>
</evidence>
<dbReference type="Gene3D" id="3.90.190.20">
    <property type="entry name" value="Mur ligase, C-terminal domain"/>
    <property type="match status" value="1"/>
</dbReference>
<dbReference type="Pfam" id="PF08245">
    <property type="entry name" value="Mur_ligase_M"/>
    <property type="match status" value="1"/>
</dbReference>
<comment type="pathway">
    <text evidence="10 11">Cell wall biogenesis; peptidoglycan biosynthesis.</text>
</comment>
<keyword evidence="4 10" id="KW-0547">Nucleotide-binding</keyword>
<comment type="subcellular location">
    <subcellularLocation>
        <location evidence="10 11">Cytoplasm</location>
    </subcellularLocation>
</comment>
<dbReference type="HAMAP" id="MF_02019">
    <property type="entry name" value="MurF"/>
    <property type="match status" value="1"/>
</dbReference>
<evidence type="ECO:0000256" key="6">
    <source>
        <dbReference type="ARBA" id="ARBA00022960"/>
    </source>
</evidence>
<evidence type="ECO:0000256" key="2">
    <source>
        <dbReference type="ARBA" id="ARBA00022598"/>
    </source>
</evidence>
<evidence type="ECO:0000259" key="13">
    <source>
        <dbReference type="Pfam" id="PF02875"/>
    </source>
</evidence>
<dbReference type="Gene3D" id="3.40.1190.10">
    <property type="entry name" value="Mur-like, catalytic domain"/>
    <property type="match status" value="1"/>
</dbReference>
<dbReference type="NCBIfam" id="TIGR01143">
    <property type="entry name" value="murF"/>
    <property type="match status" value="1"/>
</dbReference>
<dbReference type="SUPFAM" id="SSF53244">
    <property type="entry name" value="MurD-like peptide ligases, peptide-binding domain"/>
    <property type="match status" value="1"/>
</dbReference>
<dbReference type="SUPFAM" id="SSF63418">
    <property type="entry name" value="MurE/MurF N-terminal domain"/>
    <property type="match status" value="1"/>
</dbReference>
<evidence type="ECO:0000313" key="15">
    <source>
        <dbReference type="EMBL" id="MDO7834675.1"/>
    </source>
</evidence>
<comment type="catalytic activity">
    <reaction evidence="10 11">
        <text>D-alanyl-D-alanine + UDP-N-acetyl-alpha-D-muramoyl-L-alanyl-gamma-D-glutamyl-meso-2,6-diaminopimelate + ATP = UDP-N-acetyl-alpha-D-muramoyl-L-alanyl-gamma-D-glutamyl-meso-2,6-diaminopimeloyl-D-alanyl-D-alanine + ADP + phosphate + H(+)</text>
        <dbReference type="Rhea" id="RHEA:28374"/>
        <dbReference type="ChEBI" id="CHEBI:15378"/>
        <dbReference type="ChEBI" id="CHEBI:30616"/>
        <dbReference type="ChEBI" id="CHEBI:43474"/>
        <dbReference type="ChEBI" id="CHEBI:57822"/>
        <dbReference type="ChEBI" id="CHEBI:61386"/>
        <dbReference type="ChEBI" id="CHEBI:83905"/>
        <dbReference type="ChEBI" id="CHEBI:456216"/>
        <dbReference type="EC" id="6.3.2.10"/>
    </reaction>
</comment>
<dbReference type="PANTHER" id="PTHR43024:SF1">
    <property type="entry name" value="UDP-N-ACETYLMURAMOYL-TRIPEPTIDE--D-ALANYL-D-ALANINE LIGASE"/>
    <property type="match status" value="1"/>
</dbReference>
<dbReference type="InterPro" id="IPR036565">
    <property type="entry name" value="Mur-like_cat_sf"/>
</dbReference>
<protein>
    <recommendedName>
        <fullName evidence="10 11">UDP-N-acetylmuramoyl-tripeptide--D-alanyl-D-alanine ligase</fullName>
        <ecNumber evidence="10 11">6.3.2.10</ecNumber>
    </recommendedName>
    <alternativeName>
        <fullName evidence="10">D-alanyl-D-alanine-adding enzyme</fullName>
    </alternativeName>
</protein>
<comment type="similarity">
    <text evidence="10">Belongs to the MurCDEF family. MurF subfamily.</text>
</comment>
<comment type="caution">
    <text evidence="10">Lacks conserved residue(s) required for the propagation of feature annotation.</text>
</comment>
<evidence type="ECO:0000256" key="10">
    <source>
        <dbReference type="HAMAP-Rule" id="MF_02019"/>
    </source>
</evidence>
<keyword evidence="9 10" id="KW-0961">Cell wall biogenesis/degradation</keyword>
<evidence type="ECO:0000256" key="1">
    <source>
        <dbReference type="ARBA" id="ARBA00022490"/>
    </source>
</evidence>
<keyword evidence="8 10" id="KW-0131">Cell cycle</keyword>
<gene>
    <name evidence="10 15" type="primary">murF</name>
    <name evidence="15" type="ORF">Q4610_06415</name>
</gene>
<dbReference type="Pfam" id="PF02875">
    <property type="entry name" value="Mur_ligase_C"/>
    <property type="match status" value="1"/>
</dbReference>
<evidence type="ECO:0000256" key="7">
    <source>
        <dbReference type="ARBA" id="ARBA00022984"/>
    </source>
</evidence>
<name>A0ABT8ZJG8_9SPHN</name>
<dbReference type="InterPro" id="IPR013221">
    <property type="entry name" value="Mur_ligase_cen"/>
</dbReference>